<name>A0A1Z3HGC0_9CYAN</name>
<dbReference type="OrthoDB" id="453197at2"/>
<evidence type="ECO:0000313" key="3">
    <source>
        <dbReference type="EMBL" id="ASC69350.1"/>
    </source>
</evidence>
<dbReference type="InterPro" id="IPR025641">
    <property type="entry name" value="DUF4340"/>
</dbReference>
<evidence type="ECO:0000313" key="4">
    <source>
        <dbReference type="Proteomes" id="UP000191901"/>
    </source>
</evidence>
<accession>A0A1Z3HGC0</accession>
<dbReference type="KEGG" id="hhg:XM38_002770"/>
<dbReference type="Pfam" id="PF14238">
    <property type="entry name" value="DUF4340"/>
    <property type="match status" value="1"/>
</dbReference>
<feature type="region of interest" description="Disordered" evidence="1">
    <location>
        <begin position="200"/>
        <end position="235"/>
    </location>
</feature>
<reference evidence="3 4" key="1">
    <citation type="journal article" date="2016" name="Biochim. Biophys. Acta">
        <title>Characterization of red-shifted phycobilisomes isolated from the chlorophyll f-containing cyanobacterium Halomicronema hongdechloris.</title>
        <authorList>
            <person name="Li Y."/>
            <person name="Lin Y."/>
            <person name="Garvey C.J."/>
            <person name="Birch D."/>
            <person name="Corkery R.W."/>
            <person name="Loughlin P.C."/>
            <person name="Scheer H."/>
            <person name="Willows R.D."/>
            <person name="Chen M."/>
        </authorList>
    </citation>
    <scope>NUCLEOTIDE SEQUENCE [LARGE SCALE GENOMIC DNA]</scope>
    <source>
        <strain evidence="3 4">C2206</strain>
    </source>
</reference>
<feature type="domain" description="DUF4340" evidence="2">
    <location>
        <begin position="83"/>
        <end position="160"/>
    </location>
</feature>
<protein>
    <recommendedName>
        <fullName evidence="2">DUF4340 domain-containing protein</fullName>
    </recommendedName>
</protein>
<dbReference type="EMBL" id="CP021983">
    <property type="protein sequence ID" value="ASC69350.1"/>
    <property type="molecule type" value="Genomic_DNA"/>
</dbReference>
<sequence>MVASSLTRIDHEIEAEHIGVGRHRLSPRRWSPRSRSLSSATWGHAFGAADTHPLFSFQEDEVTALTIQRQGETLAFEQGEAGWRMTQPQQQPAQESSVAFLLSQLTSGEAGQPVSVTPDNQADFGFTEPAATVELTLANGDRHTLLLGSADFSGSGFYALVDPPALPLSEDTEAETITAHIVSGEVASGINRPLDEWLMATDETPGAESVPSSAVPPAPLTPGSVPEDTADPAVE</sequence>
<dbReference type="AlphaFoldDB" id="A0A1Z3HGC0"/>
<dbReference type="RefSeq" id="WP_088428873.1">
    <property type="nucleotide sequence ID" value="NZ_CP021983.2"/>
</dbReference>
<evidence type="ECO:0000256" key="1">
    <source>
        <dbReference type="SAM" id="MobiDB-lite"/>
    </source>
</evidence>
<gene>
    <name evidence="3" type="ORF">XM38_002770</name>
</gene>
<dbReference type="Proteomes" id="UP000191901">
    <property type="component" value="Chromosome"/>
</dbReference>
<proteinExistence type="predicted"/>
<dbReference type="STRING" id="1641165.XM38_15575"/>
<organism evidence="3 4">
    <name type="scientific">Halomicronema hongdechloris C2206</name>
    <dbReference type="NCBI Taxonomy" id="1641165"/>
    <lineage>
        <taxon>Bacteria</taxon>
        <taxon>Bacillati</taxon>
        <taxon>Cyanobacteriota</taxon>
        <taxon>Cyanophyceae</taxon>
        <taxon>Nodosilineales</taxon>
        <taxon>Nodosilineaceae</taxon>
        <taxon>Halomicronema</taxon>
    </lineage>
</organism>
<evidence type="ECO:0000259" key="2">
    <source>
        <dbReference type="Pfam" id="PF14238"/>
    </source>
</evidence>
<keyword evidence="4" id="KW-1185">Reference proteome</keyword>